<dbReference type="GO" id="GO:0051726">
    <property type="term" value="P:regulation of cell cycle"/>
    <property type="evidence" value="ECO:0007669"/>
    <property type="project" value="InterPro"/>
</dbReference>
<reference evidence="1" key="2">
    <citation type="submission" date="2020-11" db="EMBL/GenBank/DDBJ databases">
        <authorList>
            <person name="McCartney M.A."/>
            <person name="Auch B."/>
            <person name="Kono T."/>
            <person name="Mallez S."/>
            <person name="Becker A."/>
            <person name="Gohl D.M."/>
            <person name="Silverstein K.A.T."/>
            <person name="Koren S."/>
            <person name="Bechman K.B."/>
            <person name="Herman A."/>
            <person name="Abrahante J.E."/>
            <person name="Garbe J."/>
        </authorList>
    </citation>
    <scope>NUCLEOTIDE SEQUENCE</scope>
    <source>
        <strain evidence="1">Duluth1</strain>
        <tissue evidence="1">Whole animal</tissue>
    </source>
</reference>
<dbReference type="OrthoDB" id="5976967at2759"/>
<evidence type="ECO:0000313" key="1">
    <source>
        <dbReference type="EMBL" id="KAH3848798.1"/>
    </source>
</evidence>
<dbReference type="GO" id="GO:0005634">
    <property type="term" value="C:nucleus"/>
    <property type="evidence" value="ECO:0007669"/>
    <property type="project" value="InterPro"/>
</dbReference>
<dbReference type="AlphaFoldDB" id="A0A9D4KZ37"/>
<dbReference type="EMBL" id="JAIWYP010000003">
    <property type="protein sequence ID" value="KAH3848798.1"/>
    <property type="molecule type" value="Genomic_DNA"/>
</dbReference>
<organism evidence="1 2">
    <name type="scientific">Dreissena polymorpha</name>
    <name type="common">Zebra mussel</name>
    <name type="synonym">Mytilus polymorpha</name>
    <dbReference type="NCBI Taxonomy" id="45954"/>
    <lineage>
        <taxon>Eukaryota</taxon>
        <taxon>Metazoa</taxon>
        <taxon>Spiralia</taxon>
        <taxon>Lophotrochozoa</taxon>
        <taxon>Mollusca</taxon>
        <taxon>Bivalvia</taxon>
        <taxon>Autobranchia</taxon>
        <taxon>Heteroconchia</taxon>
        <taxon>Euheterodonta</taxon>
        <taxon>Imparidentia</taxon>
        <taxon>Neoheterodontei</taxon>
        <taxon>Myida</taxon>
        <taxon>Dreissenoidea</taxon>
        <taxon>Dreissenidae</taxon>
        <taxon>Dreissena</taxon>
    </lineage>
</organism>
<evidence type="ECO:0000313" key="2">
    <source>
        <dbReference type="Proteomes" id="UP000828390"/>
    </source>
</evidence>
<dbReference type="Proteomes" id="UP000828390">
    <property type="component" value="Unassembled WGS sequence"/>
</dbReference>
<reference evidence="1" key="1">
    <citation type="journal article" date="2019" name="bioRxiv">
        <title>The Genome of the Zebra Mussel, Dreissena polymorpha: A Resource for Invasive Species Research.</title>
        <authorList>
            <person name="McCartney M.A."/>
            <person name="Auch B."/>
            <person name="Kono T."/>
            <person name="Mallez S."/>
            <person name="Zhang Y."/>
            <person name="Obille A."/>
            <person name="Becker A."/>
            <person name="Abrahante J.E."/>
            <person name="Garbe J."/>
            <person name="Badalamenti J.P."/>
            <person name="Herman A."/>
            <person name="Mangelson H."/>
            <person name="Liachko I."/>
            <person name="Sullivan S."/>
            <person name="Sone E.D."/>
            <person name="Koren S."/>
            <person name="Silverstein K.A.T."/>
            <person name="Beckman K.B."/>
            <person name="Gohl D.M."/>
        </authorList>
    </citation>
    <scope>NUCLEOTIDE SEQUENCE</scope>
    <source>
        <strain evidence="1">Duluth1</strain>
        <tissue evidence="1">Whole animal</tissue>
    </source>
</reference>
<dbReference type="GO" id="GO:0005737">
    <property type="term" value="C:cytoplasm"/>
    <property type="evidence" value="ECO:0007669"/>
    <property type="project" value="TreeGrafter"/>
</dbReference>
<accession>A0A9D4KZ37</accession>
<dbReference type="PANTHER" id="PTHR10411">
    <property type="entry name" value="GROWTH ARREST AND DNA DAMAGE-INDUCIBLE PROTEIN GADD45"/>
    <property type="match status" value="1"/>
</dbReference>
<protein>
    <submittedName>
        <fullName evidence="1">Uncharacterized protein</fullName>
    </submittedName>
</protein>
<dbReference type="PANTHER" id="PTHR10411:SF8">
    <property type="entry name" value="FI09246P"/>
    <property type="match status" value="1"/>
</dbReference>
<gene>
    <name evidence="1" type="ORF">DPMN_091180</name>
</gene>
<sequence>MGKSVLDMGQLIVQVVKSALSQGRVTFGLFECVEVLEMCPDQVMVCLLPKVQDSSFLNLINIQHKLIEAHCWENEVNLVKVDSASKLLKLLNDGSPVCIDRTADLSCLLVGYPTDGMTTEDLQVTKLSHLLQDGYDTIALPD</sequence>
<name>A0A9D4KZ37_DREPO</name>
<dbReference type="Gene3D" id="3.30.1330.30">
    <property type="match status" value="1"/>
</dbReference>
<dbReference type="InterPro" id="IPR029064">
    <property type="entry name" value="Ribosomal_eL30-like_sf"/>
</dbReference>
<proteinExistence type="predicted"/>
<dbReference type="InterPro" id="IPR024824">
    <property type="entry name" value="GADD45"/>
</dbReference>
<keyword evidence="2" id="KW-1185">Reference proteome</keyword>
<comment type="caution">
    <text evidence="1">The sequence shown here is derived from an EMBL/GenBank/DDBJ whole genome shotgun (WGS) entry which is preliminary data.</text>
</comment>